<dbReference type="PANTHER" id="PTHR30121">
    <property type="entry name" value="UNCHARACTERIZED PROTEIN YJGR-RELATED"/>
    <property type="match status" value="1"/>
</dbReference>
<dbReference type="SUPFAM" id="SSF52540">
    <property type="entry name" value="P-loop containing nucleoside triphosphate hydrolases"/>
    <property type="match status" value="1"/>
</dbReference>
<dbReference type="Pfam" id="PF01935">
    <property type="entry name" value="DUF87"/>
    <property type="match status" value="1"/>
</dbReference>
<organism evidence="2 3">
    <name type="scientific">Methanofollis liminatans DSM 4140</name>
    <dbReference type="NCBI Taxonomy" id="28892"/>
    <lineage>
        <taxon>Archaea</taxon>
        <taxon>Methanobacteriati</taxon>
        <taxon>Methanobacteriota</taxon>
        <taxon>Stenosarchaea group</taxon>
        <taxon>Methanomicrobia</taxon>
        <taxon>Methanomicrobiales</taxon>
        <taxon>Methanomicrobiaceae</taxon>
        <taxon>Methanofollis</taxon>
    </lineage>
</organism>
<gene>
    <name evidence="2" type="ORF">Metli_2016</name>
</gene>
<evidence type="ECO:0000259" key="1">
    <source>
        <dbReference type="SMART" id="SM00382"/>
    </source>
</evidence>
<dbReference type="EMBL" id="CM001555">
    <property type="protein sequence ID" value="EJG07958.1"/>
    <property type="molecule type" value="Genomic_DNA"/>
</dbReference>
<proteinExistence type="predicted"/>
<dbReference type="CDD" id="cd01127">
    <property type="entry name" value="TrwB_TraG_TraD_VirD4"/>
    <property type="match status" value="1"/>
</dbReference>
<evidence type="ECO:0000313" key="3">
    <source>
        <dbReference type="Proteomes" id="UP000005095"/>
    </source>
</evidence>
<name>J1ASD7_9EURY</name>
<dbReference type="Gene3D" id="3.40.50.300">
    <property type="entry name" value="P-loop containing nucleotide triphosphate hydrolases"/>
    <property type="match status" value="2"/>
</dbReference>
<feature type="domain" description="AAA+ ATPase" evidence="1">
    <location>
        <begin position="28"/>
        <end position="298"/>
    </location>
</feature>
<evidence type="ECO:0000313" key="2">
    <source>
        <dbReference type="EMBL" id="EJG07958.1"/>
    </source>
</evidence>
<dbReference type="RefSeq" id="WP_004040041.1">
    <property type="nucleotide sequence ID" value="NZ_CM001555.1"/>
</dbReference>
<dbReference type="STRING" id="28892.Metli_2016"/>
<keyword evidence="3" id="KW-1185">Reference proteome</keyword>
<dbReference type="OrthoDB" id="107033at2157"/>
<sequence>MTVKIWLGSLDELNAWDEPVFWTPESEQNPHLLISGASGSGKTETLKVICEELNRQNIPLLIFDFHDDFLGFGSNIVNEDKIRIHPLQILVGEKPKDVVYKVSSIIRHTFNGITDVQEGTLREAMRLFYTDSGIDDLNRPLATETPLLPFSQFKYYIEMTSSEQRTMNSLKIKLDILFDYELFQASGDAVNFDSLLSSSTVFQLKNAPSDDVKQIVADLMINKLIQYSYRLEKTNTVRLYCILDEAHRMTYKGSPIDTLFREARKYGIGVILASQRAIDFNETLLANAGTIITLKQNLVKDAGYIAKNKWADKQVLLNARPGCGFIKRSSENRAKQIQVVPLGERAKNQI</sequence>
<dbReference type="SMART" id="SM00382">
    <property type="entry name" value="AAA"/>
    <property type="match status" value="1"/>
</dbReference>
<reference evidence="2 3" key="1">
    <citation type="submission" date="2011-08" db="EMBL/GenBank/DDBJ databases">
        <title>The complete genome of Methanofollis liminatans DSM 4140.</title>
        <authorList>
            <consortium name="US DOE Joint Genome Institute (JGI-PGF)"/>
            <person name="Lucas S."/>
            <person name="Han J."/>
            <person name="Lapidus A."/>
            <person name="Bruce D."/>
            <person name="Goodwin L."/>
            <person name="Pitluck S."/>
            <person name="Peters L."/>
            <person name="Kyrpides N."/>
            <person name="Mavromatis K."/>
            <person name="Ivanova N."/>
            <person name="Mikhailova N."/>
            <person name="Lu M."/>
            <person name="Detter J.C."/>
            <person name="Tapia R."/>
            <person name="Han C."/>
            <person name="Land M."/>
            <person name="Hauser L."/>
            <person name="Markowitz V."/>
            <person name="Cheng J.-F."/>
            <person name="Hugenholtz P."/>
            <person name="Woyke T."/>
            <person name="Wu D."/>
            <person name="Spring S."/>
            <person name="Schuler E."/>
            <person name="Brambilla E."/>
            <person name="Klenk H.-P."/>
            <person name="Eisen J.A."/>
        </authorList>
    </citation>
    <scope>NUCLEOTIDE SEQUENCE [LARGE SCALE GENOMIC DNA]</scope>
    <source>
        <strain evidence="2 3">DSM 4140</strain>
    </source>
</reference>
<dbReference type="InterPro" id="IPR051162">
    <property type="entry name" value="T4SS_component"/>
</dbReference>
<dbReference type="HOGENOM" id="CLU_043150_0_0_2"/>
<dbReference type="AlphaFoldDB" id="J1ASD7"/>
<dbReference type="InterPro" id="IPR002789">
    <property type="entry name" value="HerA_central"/>
</dbReference>
<protein>
    <recommendedName>
        <fullName evidence="1">AAA+ ATPase domain-containing protein</fullName>
    </recommendedName>
</protein>
<dbReference type="Proteomes" id="UP000005095">
    <property type="component" value="Chromosome"/>
</dbReference>
<accession>J1ASD7</accession>
<dbReference type="InterPro" id="IPR003593">
    <property type="entry name" value="AAA+_ATPase"/>
</dbReference>
<dbReference type="InterPro" id="IPR027417">
    <property type="entry name" value="P-loop_NTPase"/>
</dbReference>
<dbReference type="PANTHER" id="PTHR30121:SF6">
    <property type="entry name" value="SLR6007 PROTEIN"/>
    <property type="match status" value="1"/>
</dbReference>